<reference evidence="1" key="1">
    <citation type="journal article" date="2022" name="Int. J. Mol. Sci.">
        <title>Draft Genome of Tanacetum Coccineum: Genomic Comparison of Closely Related Tanacetum-Family Plants.</title>
        <authorList>
            <person name="Yamashiro T."/>
            <person name="Shiraishi A."/>
            <person name="Nakayama K."/>
            <person name="Satake H."/>
        </authorList>
    </citation>
    <scope>NUCLEOTIDE SEQUENCE</scope>
</reference>
<keyword evidence="2" id="KW-1185">Reference proteome</keyword>
<proteinExistence type="predicted"/>
<name>A0ABQ5BG78_9ASTR</name>
<accession>A0ABQ5BG78</accession>
<dbReference type="Pfam" id="PF14223">
    <property type="entry name" value="Retrotran_gag_2"/>
    <property type="match status" value="1"/>
</dbReference>
<comment type="caution">
    <text evidence="1">The sequence shown here is derived from an EMBL/GenBank/DDBJ whole genome shotgun (WGS) entry which is preliminary data.</text>
</comment>
<evidence type="ECO:0000313" key="2">
    <source>
        <dbReference type="Proteomes" id="UP001151760"/>
    </source>
</evidence>
<protein>
    <recommendedName>
        <fullName evidence="3">Gag-Pol polyprotein</fullName>
    </recommendedName>
</protein>
<dbReference type="Proteomes" id="UP001151760">
    <property type="component" value="Unassembled WGS sequence"/>
</dbReference>
<dbReference type="EMBL" id="BQNB010013198">
    <property type="protein sequence ID" value="GJT13052.1"/>
    <property type="molecule type" value="Genomic_DNA"/>
</dbReference>
<evidence type="ECO:0008006" key="3">
    <source>
        <dbReference type="Google" id="ProtNLM"/>
    </source>
</evidence>
<organism evidence="1 2">
    <name type="scientific">Tanacetum coccineum</name>
    <dbReference type="NCBI Taxonomy" id="301880"/>
    <lineage>
        <taxon>Eukaryota</taxon>
        <taxon>Viridiplantae</taxon>
        <taxon>Streptophyta</taxon>
        <taxon>Embryophyta</taxon>
        <taxon>Tracheophyta</taxon>
        <taxon>Spermatophyta</taxon>
        <taxon>Magnoliopsida</taxon>
        <taxon>eudicotyledons</taxon>
        <taxon>Gunneridae</taxon>
        <taxon>Pentapetalae</taxon>
        <taxon>asterids</taxon>
        <taxon>campanulids</taxon>
        <taxon>Asterales</taxon>
        <taxon>Asteraceae</taxon>
        <taxon>Asteroideae</taxon>
        <taxon>Anthemideae</taxon>
        <taxon>Anthemidinae</taxon>
        <taxon>Tanacetum</taxon>
    </lineage>
</organism>
<evidence type="ECO:0000313" key="1">
    <source>
        <dbReference type="EMBL" id="GJT13052.1"/>
    </source>
</evidence>
<sequence>MISSHQQAIADAGSDVRPPMLEKGSIRNDIYNSVDACQDAKAMWNRVKRLMQGTNLSEQERHSRLMNEFDKFSVDSRESLESVYERFSRLMNNMQRNKLLPDPITINSKFLNSLQPEWSKYVTMAH</sequence>
<gene>
    <name evidence="1" type="ORF">Tco_0860094</name>
</gene>
<reference evidence="1" key="2">
    <citation type="submission" date="2022-01" db="EMBL/GenBank/DDBJ databases">
        <authorList>
            <person name="Yamashiro T."/>
            <person name="Shiraishi A."/>
            <person name="Satake H."/>
            <person name="Nakayama K."/>
        </authorList>
    </citation>
    <scope>NUCLEOTIDE SEQUENCE</scope>
</reference>